<dbReference type="FunFam" id="1.10.10.10:FF:000001">
    <property type="entry name" value="LysR family transcriptional regulator"/>
    <property type="match status" value="1"/>
</dbReference>
<evidence type="ECO:0000313" key="7">
    <source>
        <dbReference type="Proteomes" id="UP000027725"/>
    </source>
</evidence>
<dbReference type="InterPro" id="IPR005119">
    <property type="entry name" value="LysR_subst-bd"/>
</dbReference>
<dbReference type="GO" id="GO:0003677">
    <property type="term" value="F:DNA binding"/>
    <property type="evidence" value="ECO:0007669"/>
    <property type="project" value="UniProtKB-KW"/>
</dbReference>
<comment type="caution">
    <text evidence="6">The sequence shown here is derived from an EMBL/GenBank/DDBJ whole genome shotgun (WGS) entry which is preliminary data.</text>
</comment>
<dbReference type="eggNOG" id="COG0583">
    <property type="taxonomic scope" value="Bacteria"/>
</dbReference>
<dbReference type="STRING" id="1185766.SAMN05216224_102561"/>
<dbReference type="Pfam" id="PF00126">
    <property type="entry name" value="HTH_1"/>
    <property type="match status" value="1"/>
</dbReference>
<dbReference type="Proteomes" id="UP000027725">
    <property type="component" value="Unassembled WGS sequence"/>
</dbReference>
<dbReference type="SUPFAM" id="SSF53850">
    <property type="entry name" value="Periplasmic binding protein-like II"/>
    <property type="match status" value="1"/>
</dbReference>
<dbReference type="PANTHER" id="PTHR30346:SF28">
    <property type="entry name" value="HTH-TYPE TRANSCRIPTIONAL REGULATOR CYNR"/>
    <property type="match status" value="1"/>
</dbReference>
<dbReference type="PRINTS" id="PR00039">
    <property type="entry name" value="HTHLYSR"/>
</dbReference>
<protein>
    <submittedName>
        <fullName evidence="6">LysR family transcriptional regulator</fullName>
    </submittedName>
</protein>
<organism evidence="6 7">
    <name type="scientific">Thioclava dalianensis</name>
    <dbReference type="NCBI Taxonomy" id="1185766"/>
    <lineage>
        <taxon>Bacteria</taxon>
        <taxon>Pseudomonadati</taxon>
        <taxon>Pseudomonadota</taxon>
        <taxon>Alphaproteobacteria</taxon>
        <taxon>Rhodobacterales</taxon>
        <taxon>Paracoccaceae</taxon>
        <taxon>Thioclava</taxon>
    </lineage>
</organism>
<accession>A0A074TL40</accession>
<evidence type="ECO:0000256" key="4">
    <source>
        <dbReference type="ARBA" id="ARBA00023163"/>
    </source>
</evidence>
<name>A0A074TL40_9RHOB</name>
<dbReference type="PANTHER" id="PTHR30346">
    <property type="entry name" value="TRANSCRIPTIONAL DUAL REGULATOR HCAR-RELATED"/>
    <property type="match status" value="1"/>
</dbReference>
<feature type="domain" description="HTH lysR-type" evidence="5">
    <location>
        <begin position="14"/>
        <end position="65"/>
    </location>
</feature>
<evidence type="ECO:0000256" key="3">
    <source>
        <dbReference type="ARBA" id="ARBA00023125"/>
    </source>
</evidence>
<dbReference type="SUPFAM" id="SSF46785">
    <property type="entry name" value="Winged helix' DNA-binding domain"/>
    <property type="match status" value="1"/>
</dbReference>
<dbReference type="CDD" id="cd05466">
    <property type="entry name" value="PBP2_LTTR_substrate"/>
    <property type="match status" value="1"/>
</dbReference>
<dbReference type="InterPro" id="IPR036390">
    <property type="entry name" value="WH_DNA-bd_sf"/>
</dbReference>
<comment type="similarity">
    <text evidence="1">Belongs to the LysR transcriptional regulatory family.</text>
</comment>
<dbReference type="GO" id="GO:0032993">
    <property type="term" value="C:protein-DNA complex"/>
    <property type="evidence" value="ECO:0007669"/>
    <property type="project" value="TreeGrafter"/>
</dbReference>
<dbReference type="Gene3D" id="3.40.190.10">
    <property type="entry name" value="Periplasmic binding protein-like II"/>
    <property type="match status" value="2"/>
</dbReference>
<keyword evidence="2" id="KW-0805">Transcription regulation</keyword>
<proteinExistence type="inferred from homology"/>
<dbReference type="OrthoDB" id="7776850at2"/>
<gene>
    <name evidence="6" type="ORF">DL1_13850</name>
</gene>
<evidence type="ECO:0000256" key="1">
    <source>
        <dbReference type="ARBA" id="ARBA00009437"/>
    </source>
</evidence>
<dbReference type="EMBL" id="JHEH01000004">
    <property type="protein sequence ID" value="KEP70890.1"/>
    <property type="molecule type" value="Genomic_DNA"/>
</dbReference>
<dbReference type="InterPro" id="IPR000847">
    <property type="entry name" value="LysR_HTH_N"/>
</dbReference>
<evidence type="ECO:0000313" key="6">
    <source>
        <dbReference type="EMBL" id="KEP70890.1"/>
    </source>
</evidence>
<dbReference type="GO" id="GO:0003700">
    <property type="term" value="F:DNA-binding transcription factor activity"/>
    <property type="evidence" value="ECO:0007669"/>
    <property type="project" value="InterPro"/>
</dbReference>
<reference evidence="6 7" key="1">
    <citation type="submission" date="2014-03" db="EMBL/GenBank/DDBJ databases">
        <title>The draft genome sequence of Thioclava dalianensis DLFJ1-1.</title>
        <authorList>
            <person name="Lai Q."/>
            <person name="Shao Z."/>
        </authorList>
    </citation>
    <scope>NUCLEOTIDE SEQUENCE [LARGE SCALE GENOMIC DNA]</scope>
    <source>
        <strain evidence="6 7">DLFJ1-1</strain>
    </source>
</reference>
<keyword evidence="4" id="KW-0804">Transcription</keyword>
<dbReference type="Pfam" id="PF03466">
    <property type="entry name" value="LysR_substrate"/>
    <property type="match status" value="1"/>
</dbReference>
<evidence type="ECO:0000259" key="5">
    <source>
        <dbReference type="PROSITE" id="PS50931"/>
    </source>
</evidence>
<dbReference type="AlphaFoldDB" id="A0A074TL40"/>
<keyword evidence="7" id="KW-1185">Reference proteome</keyword>
<evidence type="ECO:0000256" key="2">
    <source>
        <dbReference type="ARBA" id="ARBA00023015"/>
    </source>
</evidence>
<dbReference type="InterPro" id="IPR036388">
    <property type="entry name" value="WH-like_DNA-bd_sf"/>
</dbReference>
<dbReference type="Gene3D" id="1.10.10.10">
    <property type="entry name" value="Winged helix-like DNA-binding domain superfamily/Winged helix DNA-binding domain"/>
    <property type="match status" value="1"/>
</dbReference>
<keyword evidence="3" id="KW-0238">DNA-binding</keyword>
<sequence length="315" mass="33173">MPPQPPRVSLWAVEVFTATAEEGAITAAARRLGVSAPTVSQQLAALETALGAELVDRSARPFALTVAGQGFLPHAEAMLEALAQGRAGVALADPSGLTSFRLGMIEDFEAEVTPELLAGMASELTQCRFELETGPSHRLLSLLETRGLDVAVAALPENGLPDGTELHPLLQEPFLVVRPENAPRDLPFIHYSERTLMGRQIAAHLAREGHAPGHRLALDSYPAILALVAAGQGWTILTPSGVRHAPRAGLVLEPLPGAPLSRRIVLAARAGGMGGLPGQVAERLRGLLAARVVTPALRDAPWLGDTLRIEGADQV</sequence>
<dbReference type="PROSITE" id="PS50931">
    <property type="entry name" value="HTH_LYSR"/>
    <property type="match status" value="1"/>
</dbReference>
<dbReference type="RefSeq" id="WP_038063401.1">
    <property type="nucleotide sequence ID" value="NZ_FOVB01000002.1"/>
</dbReference>